<dbReference type="EMBL" id="MLJW01000022">
    <property type="protein sequence ID" value="OIR10705.1"/>
    <property type="molecule type" value="Genomic_DNA"/>
</dbReference>
<evidence type="ECO:0008006" key="2">
    <source>
        <dbReference type="Google" id="ProtNLM"/>
    </source>
</evidence>
<evidence type="ECO:0000313" key="1">
    <source>
        <dbReference type="EMBL" id="OIR10705.1"/>
    </source>
</evidence>
<reference evidence="1" key="1">
    <citation type="submission" date="2016-10" db="EMBL/GenBank/DDBJ databases">
        <title>Sequence of Gallionella enrichment culture.</title>
        <authorList>
            <person name="Poehlein A."/>
            <person name="Muehling M."/>
            <person name="Daniel R."/>
        </authorList>
    </citation>
    <scope>NUCLEOTIDE SEQUENCE</scope>
</reference>
<proteinExistence type="predicted"/>
<gene>
    <name evidence="1" type="ORF">GALL_74750</name>
</gene>
<sequence length="188" mass="20569">MKEYDFELKFSLPNPETDPEQFLNALYEAGCDDATVGLGQKGRVALSFTREAPSAQDAVTSAIANVTKAIPGAKLIEATPDYVGVTDIADFVGCSRQNIRKILISNSLAPTPVHSGSTVIWHLANVLDWLKHKGSYKIEDRLIEMSIVTMNFNIEKEAARVGRNPRTGATIKIKAAKRQEQPSKRALA</sequence>
<dbReference type="AlphaFoldDB" id="A0A1J5SQD1"/>
<organism evidence="1">
    <name type="scientific">mine drainage metagenome</name>
    <dbReference type="NCBI Taxonomy" id="410659"/>
    <lineage>
        <taxon>unclassified sequences</taxon>
        <taxon>metagenomes</taxon>
        <taxon>ecological metagenomes</taxon>
    </lineage>
</organism>
<accession>A0A1J5SQD1</accession>
<name>A0A1J5SQD1_9ZZZZ</name>
<dbReference type="Pfam" id="PF00216">
    <property type="entry name" value="Bac_DNA_binding"/>
    <property type="match status" value="1"/>
</dbReference>
<comment type="caution">
    <text evidence="1">The sequence shown here is derived from an EMBL/GenBank/DDBJ whole genome shotgun (WGS) entry which is preliminary data.</text>
</comment>
<protein>
    <recommendedName>
        <fullName evidence="2">Prophage CP4-57 regulatory protein (AlpA)</fullName>
    </recommendedName>
</protein>
<dbReference type="GO" id="GO:0030527">
    <property type="term" value="F:structural constituent of chromatin"/>
    <property type="evidence" value="ECO:0007669"/>
    <property type="project" value="InterPro"/>
</dbReference>
<dbReference type="GO" id="GO:0003677">
    <property type="term" value="F:DNA binding"/>
    <property type="evidence" value="ECO:0007669"/>
    <property type="project" value="InterPro"/>
</dbReference>
<dbReference type="InterPro" id="IPR000119">
    <property type="entry name" value="Hist_DNA-bd"/>
</dbReference>